<dbReference type="VEuPathDB" id="AmoebaDB:NfTy_084210"/>
<evidence type="ECO:0000256" key="3">
    <source>
        <dbReference type="ARBA" id="ARBA00004613"/>
    </source>
</evidence>
<dbReference type="PANTHER" id="PTHR11319:SF35">
    <property type="entry name" value="OUTER MEMBRANE PROTEIN PMPC-RELATED"/>
    <property type="match status" value="1"/>
</dbReference>
<evidence type="ECO:0000256" key="2">
    <source>
        <dbReference type="ARBA" id="ARBA00004442"/>
    </source>
</evidence>
<evidence type="ECO:0000313" key="8">
    <source>
        <dbReference type="EMBL" id="KAF0976442.1"/>
    </source>
</evidence>
<evidence type="ECO:0000256" key="5">
    <source>
        <dbReference type="ARBA" id="ARBA00022729"/>
    </source>
</evidence>
<comment type="subcellular location">
    <subcellularLocation>
        <location evidence="1">Cell envelope</location>
    </subcellularLocation>
    <subcellularLocation>
        <location evidence="2">Cell outer membrane</location>
    </subcellularLocation>
    <subcellularLocation>
        <location evidence="3">Secreted</location>
    </subcellularLocation>
</comment>
<organism evidence="8 9">
    <name type="scientific">Naegleria fowleri</name>
    <name type="common">Brain eating amoeba</name>
    <dbReference type="NCBI Taxonomy" id="5763"/>
    <lineage>
        <taxon>Eukaryota</taxon>
        <taxon>Discoba</taxon>
        <taxon>Heterolobosea</taxon>
        <taxon>Tetramitia</taxon>
        <taxon>Eutetramitia</taxon>
        <taxon>Vahlkampfiidae</taxon>
        <taxon>Naegleria</taxon>
    </lineage>
</organism>
<keyword evidence="7" id="KW-0998">Cell outer membrane</keyword>
<dbReference type="Proteomes" id="UP000444721">
    <property type="component" value="Unassembled WGS sequence"/>
</dbReference>
<dbReference type="RefSeq" id="XP_044561155.1">
    <property type="nucleotide sequence ID" value="XM_044707745.1"/>
</dbReference>
<dbReference type="AlphaFoldDB" id="A0A6A5BNM9"/>
<dbReference type="VEuPathDB" id="AmoebaDB:NF0066390"/>
<accession>A0A6A5BNM9</accession>
<protein>
    <recommendedName>
        <fullName evidence="10">Right handed beta helix domain-containing protein</fullName>
    </recommendedName>
</protein>
<dbReference type="NCBIfam" id="TIGR01376">
    <property type="entry name" value="POMP_repeat"/>
    <property type="match status" value="1"/>
</dbReference>
<dbReference type="EMBL" id="VFQX01000037">
    <property type="protein sequence ID" value="KAF0976442.1"/>
    <property type="molecule type" value="Genomic_DNA"/>
</dbReference>
<dbReference type="GO" id="GO:0005576">
    <property type="term" value="C:extracellular region"/>
    <property type="evidence" value="ECO:0007669"/>
    <property type="project" value="UniProtKB-SubCell"/>
</dbReference>
<dbReference type="GeneID" id="68111559"/>
<evidence type="ECO:0008006" key="10">
    <source>
        <dbReference type="Google" id="ProtNLM"/>
    </source>
</evidence>
<dbReference type="InterPro" id="IPR003368">
    <property type="entry name" value="POMP_repeat"/>
</dbReference>
<evidence type="ECO:0000256" key="4">
    <source>
        <dbReference type="ARBA" id="ARBA00022525"/>
    </source>
</evidence>
<evidence type="ECO:0000256" key="1">
    <source>
        <dbReference type="ARBA" id="ARBA00004196"/>
    </source>
</evidence>
<evidence type="ECO:0000256" key="7">
    <source>
        <dbReference type="ARBA" id="ARBA00023237"/>
    </source>
</evidence>
<keyword evidence="6" id="KW-0472">Membrane</keyword>
<evidence type="ECO:0000313" key="9">
    <source>
        <dbReference type="Proteomes" id="UP000444721"/>
    </source>
</evidence>
<dbReference type="Pfam" id="PF02415">
    <property type="entry name" value="Chlam_PMP"/>
    <property type="match status" value="2"/>
</dbReference>
<keyword evidence="5" id="KW-0732">Signal</keyword>
<reference evidence="8 9" key="1">
    <citation type="journal article" date="2019" name="Sci. Rep.">
        <title>Nanopore sequencing improves the draft genome of the human pathogenic amoeba Naegleria fowleri.</title>
        <authorList>
            <person name="Liechti N."/>
            <person name="Schurch N."/>
            <person name="Bruggmann R."/>
            <person name="Wittwer M."/>
        </authorList>
    </citation>
    <scope>NUCLEOTIDE SEQUENCE [LARGE SCALE GENOMIC DNA]</scope>
    <source>
        <strain evidence="8 9">ATCC 30894</strain>
    </source>
</reference>
<dbReference type="VEuPathDB" id="AmoebaDB:FDP41_004341"/>
<dbReference type="PANTHER" id="PTHR11319">
    <property type="entry name" value="G PROTEIN-COUPLED RECEPTOR-RELATED"/>
    <property type="match status" value="1"/>
</dbReference>
<keyword evidence="9" id="KW-1185">Reference proteome</keyword>
<dbReference type="OrthoDB" id="5970941at2759"/>
<gene>
    <name evidence="8" type="ORF">FDP41_004341</name>
</gene>
<evidence type="ECO:0000256" key="6">
    <source>
        <dbReference type="ARBA" id="ARBA00023136"/>
    </source>
</evidence>
<comment type="caution">
    <text evidence="8">The sequence shown here is derived from an EMBL/GenBank/DDBJ whole genome shotgun (WGS) entry which is preliminary data.</text>
</comment>
<keyword evidence="4" id="KW-0964">Secreted</keyword>
<name>A0A6A5BNM9_NAEFO</name>
<proteinExistence type="predicted"/>
<sequence>MSYNNRVPLFHVREAQGIRVYDSNFTNNVGPCMTVKSNLDEFLAGPTSTFQMFTTIFENNTCLSEGCKGGALQLTFYLIHLQSSTFRNNAAVNGGAVYVETKLLSLTFVNFIQNFANSKGGALYVGYGTFNDALLSVSFSCLCNTAFFAGGCIYLESTSQASINWKDVTFDHNEGFSYGMIELNRCIRLPSTFLFSTRLEITQLLETIKVLSSICIRDK</sequence>